<name>A0A383DXZ8_9ZZZZ</name>
<protein>
    <recommendedName>
        <fullName evidence="1">Large ribosomal subunit protein bL12 C-terminal domain-containing protein</fullName>
    </recommendedName>
</protein>
<evidence type="ECO:0000259" key="1">
    <source>
        <dbReference type="Pfam" id="PF00542"/>
    </source>
</evidence>
<dbReference type="GO" id="GO:0006412">
    <property type="term" value="P:translation"/>
    <property type="evidence" value="ECO:0007669"/>
    <property type="project" value="InterPro"/>
</dbReference>
<dbReference type="GO" id="GO:0003735">
    <property type="term" value="F:structural constituent of ribosome"/>
    <property type="evidence" value="ECO:0007669"/>
    <property type="project" value="InterPro"/>
</dbReference>
<proteinExistence type="predicted"/>
<dbReference type="InterPro" id="IPR013823">
    <property type="entry name" value="Ribosomal_bL12_C"/>
</dbReference>
<dbReference type="AlphaFoldDB" id="A0A383DXZ8"/>
<gene>
    <name evidence="2" type="ORF">METZ01_LOCUS501934</name>
</gene>
<evidence type="ECO:0000313" key="2">
    <source>
        <dbReference type="EMBL" id="SVE49080.1"/>
    </source>
</evidence>
<accession>A0A383DXZ8</accession>
<reference evidence="2" key="1">
    <citation type="submission" date="2018-05" db="EMBL/GenBank/DDBJ databases">
        <authorList>
            <person name="Lanie J.A."/>
            <person name="Ng W.-L."/>
            <person name="Kazmierczak K.M."/>
            <person name="Andrzejewski T.M."/>
            <person name="Davidsen T.M."/>
            <person name="Wayne K.J."/>
            <person name="Tettelin H."/>
            <person name="Glass J.I."/>
            <person name="Rusch D."/>
            <person name="Podicherti R."/>
            <person name="Tsui H.-C.T."/>
            <person name="Winkler M.E."/>
        </authorList>
    </citation>
    <scope>NUCLEOTIDE SEQUENCE</scope>
</reference>
<feature type="domain" description="Large ribosomal subunit protein bL12 C-terminal" evidence="1">
    <location>
        <begin position="33"/>
        <end position="72"/>
    </location>
</feature>
<dbReference type="SUPFAM" id="SSF54736">
    <property type="entry name" value="ClpS-like"/>
    <property type="match status" value="1"/>
</dbReference>
<sequence length="233" mass="25436">REDTMLEDTIVVEDLAKTRFDDTWDDGPATCWVVLADTGDRKISVIKEVRDLLNLGLRDGKDLIDDAPTMFHTADTDIAAARLLLVGADAYPLTRGHLETAIGLVEGGAQTLDCTTGAPGVPASVKDLDLRDPEVIARERAKKYTTFVKNKLTVFEKCHTGDTLQSFLDAITCSEVQEDDDAITCGEAQEDGFFARLKYLQSLLRSVEVNGGNPHGPRYDLTLLSPPPTTVRG</sequence>
<organism evidence="2">
    <name type="scientific">marine metagenome</name>
    <dbReference type="NCBI Taxonomy" id="408172"/>
    <lineage>
        <taxon>unclassified sequences</taxon>
        <taxon>metagenomes</taxon>
        <taxon>ecological metagenomes</taxon>
    </lineage>
</organism>
<dbReference type="InterPro" id="IPR014719">
    <property type="entry name" value="Ribosomal_bL12_C/ClpS-like"/>
</dbReference>
<dbReference type="Gene3D" id="3.30.1390.10">
    <property type="match status" value="1"/>
</dbReference>
<feature type="non-terminal residue" evidence="2">
    <location>
        <position position="1"/>
    </location>
</feature>
<dbReference type="Pfam" id="PF00542">
    <property type="entry name" value="Ribosomal_L12"/>
    <property type="match status" value="1"/>
</dbReference>
<feature type="non-terminal residue" evidence="2">
    <location>
        <position position="233"/>
    </location>
</feature>
<dbReference type="EMBL" id="UINC01220946">
    <property type="protein sequence ID" value="SVE49080.1"/>
    <property type="molecule type" value="Genomic_DNA"/>
</dbReference>